<dbReference type="Proteomes" id="UP000652430">
    <property type="component" value="Unassembled WGS sequence"/>
</dbReference>
<protein>
    <recommendedName>
        <fullName evidence="4">Efflux RND transporter periplasmic adaptor subunit</fullName>
    </recommendedName>
</protein>
<dbReference type="EMBL" id="BNAQ01000001">
    <property type="protein sequence ID" value="GHH11693.1"/>
    <property type="molecule type" value="Genomic_DNA"/>
</dbReference>
<feature type="chain" id="PRO_5045554509" description="Efflux RND transporter periplasmic adaptor subunit" evidence="1">
    <location>
        <begin position="20"/>
        <end position="240"/>
    </location>
</feature>
<dbReference type="Gene3D" id="2.40.30.170">
    <property type="match status" value="1"/>
</dbReference>
<keyword evidence="1" id="KW-0732">Signal</keyword>
<evidence type="ECO:0000256" key="1">
    <source>
        <dbReference type="SAM" id="SignalP"/>
    </source>
</evidence>
<reference evidence="3" key="1">
    <citation type="journal article" date="2019" name="Int. J. Syst. Evol. Microbiol.">
        <title>The Global Catalogue of Microorganisms (GCM) 10K type strain sequencing project: providing services to taxonomists for standard genome sequencing and annotation.</title>
        <authorList>
            <consortium name="The Broad Institute Genomics Platform"/>
            <consortium name="The Broad Institute Genome Sequencing Center for Infectious Disease"/>
            <person name="Wu L."/>
            <person name="Ma J."/>
        </authorList>
    </citation>
    <scope>NUCLEOTIDE SEQUENCE [LARGE SCALE GENOMIC DNA]</scope>
    <source>
        <strain evidence="3">CGMCC 1.8957</strain>
    </source>
</reference>
<proteinExistence type="predicted"/>
<evidence type="ECO:0008006" key="4">
    <source>
        <dbReference type="Google" id="ProtNLM"/>
    </source>
</evidence>
<name>A0ABQ3LLH2_9SPHN</name>
<dbReference type="PANTHER" id="PTHR30469:SF15">
    <property type="entry name" value="HLYD FAMILY OF SECRETION PROTEINS"/>
    <property type="match status" value="1"/>
</dbReference>
<gene>
    <name evidence="2" type="ORF">GCM10008023_11000</name>
</gene>
<dbReference type="PANTHER" id="PTHR30469">
    <property type="entry name" value="MULTIDRUG RESISTANCE PROTEIN MDTA"/>
    <property type="match status" value="1"/>
</dbReference>
<dbReference type="PROSITE" id="PS51257">
    <property type="entry name" value="PROKAR_LIPOPROTEIN"/>
    <property type="match status" value="1"/>
</dbReference>
<evidence type="ECO:0000313" key="3">
    <source>
        <dbReference type="Proteomes" id="UP000652430"/>
    </source>
</evidence>
<keyword evidence="3" id="KW-1185">Reference proteome</keyword>
<dbReference type="Gene3D" id="2.40.420.20">
    <property type="match status" value="1"/>
</dbReference>
<organism evidence="2 3">
    <name type="scientific">Sphingomonas glacialis</name>
    <dbReference type="NCBI Taxonomy" id="658225"/>
    <lineage>
        <taxon>Bacteria</taxon>
        <taxon>Pseudomonadati</taxon>
        <taxon>Pseudomonadota</taxon>
        <taxon>Alphaproteobacteria</taxon>
        <taxon>Sphingomonadales</taxon>
        <taxon>Sphingomonadaceae</taxon>
        <taxon>Sphingomonas</taxon>
    </lineage>
</organism>
<feature type="signal peptide" evidence="1">
    <location>
        <begin position="1"/>
        <end position="19"/>
    </location>
</feature>
<evidence type="ECO:0000313" key="2">
    <source>
        <dbReference type="EMBL" id="GHH11693.1"/>
    </source>
</evidence>
<dbReference type="RefSeq" id="WP_189675376.1">
    <property type="nucleotide sequence ID" value="NZ_BNAQ01000001.1"/>
</dbReference>
<sequence length="240" mass="23694">MRIWCALGMGLLVVACGKAAPNAVPTAGAGAGATAQAPQAPQVRIAQVGGTVFAATVSGPGTVAARAVEAMPGTAAPGAKAANAGYALLATLPWADAARITLGASAQIRFPAFHGDVVVGRVIRIAPPKAGASEVEITLPRDSRFAAGQSATARIVATGAGTTMLAVPPSAILGPHTGAAAVYVVDLASARVQRRAVTLGEQTPDGIGVSAGLQKGEWVALTRVDQLGDGMKIAPVGPSQ</sequence>
<comment type="caution">
    <text evidence="2">The sequence shown here is derived from an EMBL/GenBank/DDBJ whole genome shotgun (WGS) entry which is preliminary data.</text>
</comment>
<accession>A0ABQ3LLH2</accession>